<name>A0AAW1NCC7_SAPOF</name>
<keyword evidence="1" id="KW-0472">Membrane</keyword>
<keyword evidence="1" id="KW-0812">Transmembrane</keyword>
<dbReference type="Proteomes" id="UP001443914">
    <property type="component" value="Unassembled WGS sequence"/>
</dbReference>
<feature type="transmembrane region" description="Helical" evidence="1">
    <location>
        <begin position="33"/>
        <end position="51"/>
    </location>
</feature>
<sequence>MSPTFICFFFFQIPPLFLAFFIFFPFFFQIPRLFIFFPFFLSNSSTFFTFFSKFLDLFWPFSFFFLFLFQIPRLFFLFSLKFLALFLASRNRIVIFLSFILFGFFYIFTFIRTTS</sequence>
<proteinExistence type="predicted"/>
<keyword evidence="1" id="KW-1133">Transmembrane helix</keyword>
<evidence type="ECO:0000313" key="3">
    <source>
        <dbReference type="Proteomes" id="UP001443914"/>
    </source>
</evidence>
<feature type="transmembrane region" description="Helical" evidence="1">
    <location>
        <begin position="93"/>
        <end position="111"/>
    </location>
</feature>
<accession>A0AAW1NCC7</accession>
<gene>
    <name evidence="2" type="ORF">RND81_01G021400</name>
</gene>
<organism evidence="2 3">
    <name type="scientific">Saponaria officinalis</name>
    <name type="common">Common soapwort</name>
    <name type="synonym">Lychnis saponaria</name>
    <dbReference type="NCBI Taxonomy" id="3572"/>
    <lineage>
        <taxon>Eukaryota</taxon>
        <taxon>Viridiplantae</taxon>
        <taxon>Streptophyta</taxon>
        <taxon>Embryophyta</taxon>
        <taxon>Tracheophyta</taxon>
        <taxon>Spermatophyta</taxon>
        <taxon>Magnoliopsida</taxon>
        <taxon>eudicotyledons</taxon>
        <taxon>Gunneridae</taxon>
        <taxon>Pentapetalae</taxon>
        <taxon>Caryophyllales</taxon>
        <taxon>Caryophyllaceae</taxon>
        <taxon>Caryophylleae</taxon>
        <taxon>Saponaria</taxon>
    </lineage>
</organism>
<comment type="caution">
    <text evidence="2">The sequence shown here is derived from an EMBL/GenBank/DDBJ whole genome shotgun (WGS) entry which is preliminary data.</text>
</comment>
<keyword evidence="3" id="KW-1185">Reference proteome</keyword>
<protein>
    <submittedName>
        <fullName evidence="2">Uncharacterized protein</fullName>
    </submittedName>
</protein>
<evidence type="ECO:0000313" key="2">
    <source>
        <dbReference type="EMBL" id="KAK9755383.1"/>
    </source>
</evidence>
<reference evidence="2" key="1">
    <citation type="submission" date="2024-03" db="EMBL/GenBank/DDBJ databases">
        <title>WGS assembly of Saponaria officinalis var. Norfolk2.</title>
        <authorList>
            <person name="Jenkins J."/>
            <person name="Shu S."/>
            <person name="Grimwood J."/>
            <person name="Barry K."/>
            <person name="Goodstein D."/>
            <person name="Schmutz J."/>
            <person name="Leebens-Mack J."/>
            <person name="Osbourn A."/>
        </authorList>
    </citation>
    <scope>NUCLEOTIDE SEQUENCE [LARGE SCALE GENOMIC DNA]</scope>
    <source>
        <strain evidence="2">JIC</strain>
    </source>
</reference>
<evidence type="ECO:0000256" key="1">
    <source>
        <dbReference type="SAM" id="Phobius"/>
    </source>
</evidence>
<feature type="transmembrane region" description="Helical" evidence="1">
    <location>
        <begin position="7"/>
        <end position="27"/>
    </location>
</feature>
<dbReference type="EMBL" id="JBDFQZ010000001">
    <property type="protein sequence ID" value="KAK9755383.1"/>
    <property type="molecule type" value="Genomic_DNA"/>
</dbReference>
<dbReference type="AlphaFoldDB" id="A0AAW1NCC7"/>
<feature type="transmembrane region" description="Helical" evidence="1">
    <location>
        <begin position="63"/>
        <end position="87"/>
    </location>
</feature>